<evidence type="ECO:0000256" key="4">
    <source>
        <dbReference type="ARBA" id="ARBA00023136"/>
    </source>
</evidence>
<keyword evidence="3 5" id="KW-1133">Transmembrane helix</keyword>
<dbReference type="Gene3D" id="1.20.1250.20">
    <property type="entry name" value="MFS general substrate transporter like domains"/>
    <property type="match status" value="2"/>
</dbReference>
<reference evidence="6" key="1">
    <citation type="journal article" date="2013" name="Genome Biol.">
        <title>Comparative genomics of the core and accessory genomes of 48 Sinorhizobium strains comprising five genospecies.</title>
        <authorList>
            <person name="Sugawara M."/>
            <person name="Epstein B."/>
            <person name="Badgley B.D."/>
            <person name="Unno T."/>
            <person name="Xu L."/>
            <person name="Reese J."/>
            <person name="Gyaneshwar P."/>
            <person name="Denny R."/>
            <person name="Mudge J."/>
            <person name="Bharti A.K."/>
            <person name="Farmer A.D."/>
            <person name="May G.D."/>
            <person name="Woodward J.E."/>
            <person name="Medigue C."/>
            <person name="Vallenet D."/>
            <person name="Lajus A."/>
            <person name="Rouy Z."/>
            <person name="Martinez-Vaz B."/>
            <person name="Tiffin P."/>
            <person name="Young N.D."/>
            <person name="Sadowsky M.J."/>
        </authorList>
    </citation>
    <scope>NUCLEOTIDE SEQUENCE</scope>
    <source>
        <strain evidence="6">M30</strain>
    </source>
</reference>
<dbReference type="RefSeq" id="WP_153318192.1">
    <property type="nucleotide sequence ID" value="NZ_WISP01000077.1"/>
</dbReference>
<feature type="transmembrane region" description="Helical" evidence="5">
    <location>
        <begin position="242"/>
        <end position="259"/>
    </location>
</feature>
<dbReference type="CDD" id="cd17393">
    <property type="entry name" value="MFS_MosC_like"/>
    <property type="match status" value="1"/>
</dbReference>
<dbReference type="InterPro" id="IPR011701">
    <property type="entry name" value="MFS"/>
</dbReference>
<feature type="transmembrane region" description="Helical" evidence="5">
    <location>
        <begin position="271"/>
        <end position="291"/>
    </location>
</feature>
<feature type="transmembrane region" description="Helical" evidence="5">
    <location>
        <begin position="165"/>
        <end position="182"/>
    </location>
</feature>
<evidence type="ECO:0000256" key="2">
    <source>
        <dbReference type="ARBA" id="ARBA00022692"/>
    </source>
</evidence>
<dbReference type="SUPFAM" id="SSF103473">
    <property type="entry name" value="MFS general substrate transporter"/>
    <property type="match status" value="1"/>
</dbReference>
<comment type="subcellular location">
    <subcellularLocation>
        <location evidence="1">Membrane</location>
        <topology evidence="1">Multi-pass membrane protein</topology>
    </subcellularLocation>
</comment>
<name>A0A6A7ZRD8_RHIML</name>
<feature type="transmembrane region" description="Helical" evidence="5">
    <location>
        <begin position="45"/>
        <end position="63"/>
    </location>
</feature>
<dbReference type="InterPro" id="IPR036259">
    <property type="entry name" value="MFS_trans_sf"/>
</dbReference>
<dbReference type="AlphaFoldDB" id="A0A6A7ZRD8"/>
<protein>
    <submittedName>
        <fullName evidence="6">MFS transporter</fullName>
    </submittedName>
</protein>
<dbReference type="InterPro" id="IPR051788">
    <property type="entry name" value="MFS_Transporter"/>
</dbReference>
<evidence type="ECO:0000313" key="6">
    <source>
        <dbReference type="EMBL" id="MQW04262.1"/>
    </source>
</evidence>
<evidence type="ECO:0000256" key="1">
    <source>
        <dbReference type="ARBA" id="ARBA00004141"/>
    </source>
</evidence>
<gene>
    <name evidence="6" type="ORF">GHK45_10750</name>
</gene>
<feature type="transmembrane region" description="Helical" evidence="5">
    <location>
        <begin position="132"/>
        <end position="153"/>
    </location>
</feature>
<feature type="transmembrane region" description="Helical" evidence="5">
    <location>
        <begin position="203"/>
        <end position="222"/>
    </location>
</feature>
<feature type="transmembrane region" description="Helical" evidence="5">
    <location>
        <begin position="75"/>
        <end position="93"/>
    </location>
</feature>
<organism evidence="6">
    <name type="scientific">Rhizobium meliloti</name>
    <name type="common">Ensifer meliloti</name>
    <name type="synonym">Sinorhizobium meliloti</name>
    <dbReference type="NCBI Taxonomy" id="382"/>
    <lineage>
        <taxon>Bacteria</taxon>
        <taxon>Pseudomonadati</taxon>
        <taxon>Pseudomonadota</taxon>
        <taxon>Alphaproteobacteria</taxon>
        <taxon>Hyphomicrobiales</taxon>
        <taxon>Rhizobiaceae</taxon>
        <taxon>Sinorhizobium/Ensifer group</taxon>
        <taxon>Sinorhizobium</taxon>
    </lineage>
</organism>
<keyword evidence="4 5" id="KW-0472">Membrane</keyword>
<accession>A0A6A7ZRD8</accession>
<dbReference type="PANTHER" id="PTHR23514:SF13">
    <property type="entry name" value="INNER MEMBRANE PROTEIN YBJJ"/>
    <property type="match status" value="1"/>
</dbReference>
<proteinExistence type="predicted"/>
<evidence type="ECO:0000256" key="3">
    <source>
        <dbReference type="ARBA" id="ARBA00022989"/>
    </source>
</evidence>
<dbReference type="GO" id="GO:0022857">
    <property type="term" value="F:transmembrane transporter activity"/>
    <property type="evidence" value="ECO:0007669"/>
    <property type="project" value="InterPro"/>
</dbReference>
<sequence length="381" mass="39713">MRVPKLFTPWRSIAAGFLINGVLFGTWAGHIASVKDHFGLSDQDLSKLLLLLGLGALLSFTFAGRLCDSMGAPQITRAAACALLVATVFLGFAQTVQQLGLSLFLFGMCHGVLDVAINNWGSEVEKHMRRSVMSSFHAMFSLGAGLGAANGYVAAVCHVPMNIDFLITAGLTGGILGPLLLLDWQSTVLKSVKGAAELALPRGALLLVGLIAFSSGLGEGTAAHWGSVHLKEVIKTTEENAILGYVVFCAAMVVIRLTVDSLVTRLGSVMVTRLSGVSAACGISLIVAGFTDPSVSLVGFVLMGVGYAAIMPLAFKWAATYPLVPPGQAIATVATFAYGAMTLGPPAFGWLSEALSPKYGMCIVGIFAMLVAVLAPALDHK</sequence>
<feature type="transmembrane region" description="Helical" evidence="5">
    <location>
        <begin position="12"/>
        <end position="33"/>
    </location>
</feature>
<dbReference type="PANTHER" id="PTHR23514">
    <property type="entry name" value="BYPASS OF STOP CODON PROTEIN 6"/>
    <property type="match status" value="1"/>
</dbReference>
<feature type="transmembrane region" description="Helical" evidence="5">
    <location>
        <begin position="330"/>
        <end position="352"/>
    </location>
</feature>
<feature type="transmembrane region" description="Helical" evidence="5">
    <location>
        <begin position="297"/>
        <end position="318"/>
    </location>
</feature>
<keyword evidence="2 5" id="KW-0812">Transmembrane</keyword>
<comment type="caution">
    <text evidence="6">The sequence shown here is derived from an EMBL/GenBank/DDBJ whole genome shotgun (WGS) entry which is preliminary data.</text>
</comment>
<feature type="transmembrane region" description="Helical" evidence="5">
    <location>
        <begin position="358"/>
        <end position="378"/>
    </location>
</feature>
<dbReference type="EMBL" id="WISP01000077">
    <property type="protein sequence ID" value="MQW04262.1"/>
    <property type="molecule type" value="Genomic_DNA"/>
</dbReference>
<dbReference type="GO" id="GO:0016020">
    <property type="term" value="C:membrane"/>
    <property type="evidence" value="ECO:0007669"/>
    <property type="project" value="UniProtKB-SubCell"/>
</dbReference>
<evidence type="ECO:0000256" key="5">
    <source>
        <dbReference type="SAM" id="Phobius"/>
    </source>
</evidence>
<dbReference type="Pfam" id="PF07690">
    <property type="entry name" value="MFS_1"/>
    <property type="match status" value="1"/>
</dbReference>